<organism evidence="2">
    <name type="scientific">Aphanomyces astaci</name>
    <name type="common">Crayfish plague agent</name>
    <dbReference type="NCBI Taxonomy" id="112090"/>
    <lineage>
        <taxon>Eukaryota</taxon>
        <taxon>Sar</taxon>
        <taxon>Stramenopiles</taxon>
        <taxon>Oomycota</taxon>
        <taxon>Saprolegniomycetes</taxon>
        <taxon>Saprolegniales</taxon>
        <taxon>Verrucalvaceae</taxon>
        <taxon>Aphanomyces</taxon>
    </lineage>
</organism>
<feature type="region of interest" description="Disordered" evidence="1">
    <location>
        <begin position="51"/>
        <end position="82"/>
    </location>
</feature>
<dbReference type="RefSeq" id="XP_009834357.1">
    <property type="nucleotide sequence ID" value="XM_009836055.1"/>
</dbReference>
<dbReference type="AlphaFoldDB" id="W4G959"/>
<reference evidence="2" key="1">
    <citation type="submission" date="2013-12" db="EMBL/GenBank/DDBJ databases">
        <title>The Genome Sequence of Aphanomyces astaci APO3.</title>
        <authorList>
            <consortium name="The Broad Institute Genomics Platform"/>
            <person name="Russ C."/>
            <person name="Tyler B."/>
            <person name="van West P."/>
            <person name="Dieguez-Uribeondo J."/>
            <person name="Young S.K."/>
            <person name="Zeng Q."/>
            <person name="Gargeya S."/>
            <person name="Fitzgerald M."/>
            <person name="Abouelleil A."/>
            <person name="Alvarado L."/>
            <person name="Chapman S.B."/>
            <person name="Gainer-Dewar J."/>
            <person name="Goldberg J."/>
            <person name="Griggs A."/>
            <person name="Gujja S."/>
            <person name="Hansen M."/>
            <person name="Howarth C."/>
            <person name="Imamovic A."/>
            <person name="Ireland A."/>
            <person name="Larimer J."/>
            <person name="McCowan C."/>
            <person name="Murphy C."/>
            <person name="Pearson M."/>
            <person name="Poon T.W."/>
            <person name="Priest M."/>
            <person name="Roberts A."/>
            <person name="Saif S."/>
            <person name="Shea T."/>
            <person name="Sykes S."/>
            <person name="Wortman J."/>
            <person name="Nusbaum C."/>
            <person name="Birren B."/>
        </authorList>
    </citation>
    <scope>NUCLEOTIDE SEQUENCE [LARGE SCALE GENOMIC DNA]</scope>
    <source>
        <strain evidence="2">APO3</strain>
    </source>
</reference>
<protein>
    <submittedName>
        <fullName evidence="2">Uncharacterized protein</fullName>
    </submittedName>
</protein>
<name>W4G959_APHAT</name>
<dbReference type="GeneID" id="20811723"/>
<sequence length="82" mass="8854">MVHANHCSGHHTTDNNQLSVTPSIVMSIVFGGKAIGSTTMVAFCNPTLDHTDGRRARKNAAMQSPPPEDATPHTLHWQLLVP</sequence>
<dbReference type="EMBL" id="KI913137">
    <property type="protein sequence ID" value="ETV76232.1"/>
    <property type="molecule type" value="Genomic_DNA"/>
</dbReference>
<gene>
    <name evidence="2" type="ORF">H257_09727</name>
</gene>
<accession>W4G959</accession>
<dbReference type="VEuPathDB" id="FungiDB:H257_09727"/>
<evidence type="ECO:0000313" key="2">
    <source>
        <dbReference type="EMBL" id="ETV76232.1"/>
    </source>
</evidence>
<proteinExistence type="predicted"/>
<evidence type="ECO:0000256" key="1">
    <source>
        <dbReference type="SAM" id="MobiDB-lite"/>
    </source>
</evidence>